<proteinExistence type="predicted"/>
<organism evidence="2 3">
    <name type="scientific">Adineta ricciae</name>
    <name type="common">Rotifer</name>
    <dbReference type="NCBI Taxonomy" id="249248"/>
    <lineage>
        <taxon>Eukaryota</taxon>
        <taxon>Metazoa</taxon>
        <taxon>Spiralia</taxon>
        <taxon>Gnathifera</taxon>
        <taxon>Rotifera</taxon>
        <taxon>Eurotatoria</taxon>
        <taxon>Bdelloidea</taxon>
        <taxon>Adinetida</taxon>
        <taxon>Adinetidae</taxon>
        <taxon>Adineta</taxon>
    </lineage>
</organism>
<feature type="region of interest" description="Disordered" evidence="1">
    <location>
        <begin position="35"/>
        <end position="61"/>
    </location>
</feature>
<dbReference type="AlphaFoldDB" id="A0A816DD01"/>
<feature type="non-terminal residue" evidence="2">
    <location>
        <position position="1"/>
    </location>
</feature>
<protein>
    <submittedName>
        <fullName evidence="2">Uncharacterized protein</fullName>
    </submittedName>
</protein>
<name>A0A816DD01_ADIRI</name>
<reference evidence="2" key="1">
    <citation type="submission" date="2021-02" db="EMBL/GenBank/DDBJ databases">
        <authorList>
            <person name="Nowell W R."/>
        </authorList>
    </citation>
    <scope>NUCLEOTIDE SEQUENCE</scope>
</reference>
<comment type="caution">
    <text evidence="2">The sequence shown here is derived from an EMBL/GenBank/DDBJ whole genome shotgun (WGS) entry which is preliminary data.</text>
</comment>
<gene>
    <name evidence="2" type="ORF">XAT740_LOCUS51999</name>
</gene>
<evidence type="ECO:0000313" key="3">
    <source>
        <dbReference type="Proteomes" id="UP000663828"/>
    </source>
</evidence>
<sequence length="226" mass="25845">MEDDEDDFFAYQAAKSLNNKRIQLKQYLQTPINLKQISSSSDSESDDETDLIPSKKTKATTKPIVKSSIQSVSVQSVEPEKIKDSIRNEIDTIVTSCFTTNKEVKRKIKLGKRTAADDQEYENEDDYLAHTSHRGRHGQMSRSARNAMNISQLEEDDEKVTRETAAYNRLDAVLRVTKPLVEKQMTSTDDDNEDRDEPSERGYILLFLLLTCVVQWSIAIRYVTTL</sequence>
<evidence type="ECO:0000256" key="1">
    <source>
        <dbReference type="SAM" id="MobiDB-lite"/>
    </source>
</evidence>
<dbReference type="Proteomes" id="UP000663828">
    <property type="component" value="Unassembled WGS sequence"/>
</dbReference>
<dbReference type="EMBL" id="CAJNOR010008431">
    <property type="protein sequence ID" value="CAF1633121.1"/>
    <property type="molecule type" value="Genomic_DNA"/>
</dbReference>
<evidence type="ECO:0000313" key="2">
    <source>
        <dbReference type="EMBL" id="CAF1633121.1"/>
    </source>
</evidence>
<accession>A0A816DD01</accession>
<keyword evidence="3" id="KW-1185">Reference proteome</keyword>